<feature type="domain" description="CBM-cenC" evidence="2">
    <location>
        <begin position="519"/>
        <end position="636"/>
    </location>
</feature>
<dbReference type="OrthoDB" id="3333873at2"/>
<evidence type="ECO:0000256" key="1">
    <source>
        <dbReference type="ARBA" id="ARBA00022801"/>
    </source>
</evidence>
<dbReference type="SUPFAM" id="SSF51126">
    <property type="entry name" value="Pectin lyase-like"/>
    <property type="match status" value="2"/>
</dbReference>
<dbReference type="InterPro" id="IPR008979">
    <property type="entry name" value="Galactose-bd-like_sf"/>
</dbReference>
<dbReference type="InterPro" id="IPR006626">
    <property type="entry name" value="PbH1"/>
</dbReference>
<proteinExistence type="predicted"/>
<accession>A0A4R0H7H4</accession>
<evidence type="ECO:0000259" key="2">
    <source>
        <dbReference type="Pfam" id="PF02018"/>
    </source>
</evidence>
<evidence type="ECO:0000313" key="5">
    <source>
        <dbReference type="Proteomes" id="UP000292346"/>
    </source>
</evidence>
<dbReference type="InterPro" id="IPR011050">
    <property type="entry name" value="Pectin_lyase_fold/virulence"/>
</dbReference>
<dbReference type="InterPro" id="IPR012334">
    <property type="entry name" value="Pectin_lyas_fold"/>
</dbReference>
<dbReference type="Proteomes" id="UP000292346">
    <property type="component" value="Unassembled WGS sequence"/>
</dbReference>
<comment type="caution">
    <text evidence="4">The sequence shown here is derived from an EMBL/GenBank/DDBJ whole genome shotgun (WGS) entry which is preliminary data.</text>
</comment>
<dbReference type="SUPFAM" id="SSF49785">
    <property type="entry name" value="Galactose-binding domain-like"/>
    <property type="match status" value="1"/>
</dbReference>
<organism evidence="4 5">
    <name type="scientific">Kribbella soli</name>
    <dbReference type="NCBI Taxonomy" id="1124743"/>
    <lineage>
        <taxon>Bacteria</taxon>
        <taxon>Bacillati</taxon>
        <taxon>Actinomycetota</taxon>
        <taxon>Actinomycetes</taxon>
        <taxon>Propionibacteriales</taxon>
        <taxon>Kribbellaceae</taxon>
        <taxon>Kribbella</taxon>
    </lineage>
</organism>
<keyword evidence="1" id="KW-0378">Hydrolase</keyword>
<reference evidence="4 5" key="1">
    <citation type="submission" date="2019-02" db="EMBL/GenBank/DDBJ databases">
        <title>Kribbella capetownensis sp. nov. and Kribbella speibonae sp. nov., isolated from soil.</title>
        <authorList>
            <person name="Curtis S.M."/>
            <person name="Norton I."/>
            <person name="Everest G.J."/>
            <person name="Meyers P.R."/>
        </authorList>
    </citation>
    <scope>NUCLEOTIDE SEQUENCE [LARGE SCALE GENOMIC DNA]</scope>
    <source>
        <strain evidence="4 5">KCTC 29219</strain>
    </source>
</reference>
<dbReference type="EMBL" id="SJJZ01000004">
    <property type="protein sequence ID" value="TCC03619.1"/>
    <property type="molecule type" value="Genomic_DNA"/>
</dbReference>
<dbReference type="Pfam" id="PF13229">
    <property type="entry name" value="Beta_helix"/>
    <property type="match status" value="1"/>
</dbReference>
<name>A0A4R0H7H4_9ACTN</name>
<dbReference type="GO" id="GO:0016798">
    <property type="term" value="F:hydrolase activity, acting on glycosyl bonds"/>
    <property type="evidence" value="ECO:0007669"/>
    <property type="project" value="InterPro"/>
</dbReference>
<sequence length="655" mass="68807">MGRGDLSAEVFSMRLKIALASVVLLVASALTCINASAAGSSYYVDCSAATAGNGSQSSPWNSLATVNAHAFTAGDRLLFARGVTCSGQLKPSGSGTAAAPITVDAYGAGSSRPVIAGGGTVYTAIHLYNVQYWEVRGLEVTNQGATVAERNGILVELADFGTGSHYVVDNVYVHDVNGGDTKNSNGIQFRVSGTTKSTHFNGVTVENSEIYHVDREGLTTSSSWGCRAIYACTSGPVWTANTNIVFRNNLIHDIGGDGIVLRIGADAVVEHNTAYDIWMRSAGNNAGIWTINSDRTLVQYNEVYRVRRPCCNDGMAFDSDGGNRGVIFQYNFSHDNEGGFVLFCGCSSGWSTSGTIVRYNLSINDKSRILYAAGESAAQIYGNTFYIPSGSSTKVIEDNGSGSTKATWTNNVIYNLGSGGYDQVANYVFRGNLYYGSHPSSEPADPYKSIANPLLAAPGSSSPDGYKLGPGSPALRTGLNLVGSSPKDYFGGAVPVACRPDVGFHQRSTFDDAACAGTNLVQNGGFESGTTSNWSVTSGRAFIATDTVHSGAKSLKLGPSQASAEQVVAVQPNTTYVLSGWGRVSAYDTEVVIGAKAFNGTSEVRAPAFVNTTWRGGSVTFTTGPSTTTATVYCYTRAGAGFGYCDDLTLTRQSS</sequence>
<dbReference type="InterPro" id="IPR003305">
    <property type="entry name" value="CenC_carb-bd"/>
</dbReference>
<evidence type="ECO:0008006" key="6">
    <source>
        <dbReference type="Google" id="ProtNLM"/>
    </source>
</evidence>
<keyword evidence="5" id="KW-1185">Reference proteome</keyword>
<dbReference type="Pfam" id="PF02018">
    <property type="entry name" value="CBM_4_9"/>
    <property type="match status" value="1"/>
</dbReference>
<dbReference type="SMART" id="SM00710">
    <property type="entry name" value="PbH1"/>
    <property type="match status" value="5"/>
</dbReference>
<gene>
    <name evidence="4" type="ORF">E0H45_31265</name>
</gene>
<feature type="domain" description="Right handed beta helix" evidence="3">
    <location>
        <begin position="203"/>
        <end position="385"/>
    </location>
</feature>
<dbReference type="Gene3D" id="2.160.20.10">
    <property type="entry name" value="Single-stranded right-handed beta-helix, Pectin lyase-like"/>
    <property type="match status" value="1"/>
</dbReference>
<dbReference type="InterPro" id="IPR039448">
    <property type="entry name" value="Beta_helix"/>
</dbReference>
<evidence type="ECO:0000313" key="4">
    <source>
        <dbReference type="EMBL" id="TCC03619.1"/>
    </source>
</evidence>
<evidence type="ECO:0000259" key="3">
    <source>
        <dbReference type="Pfam" id="PF13229"/>
    </source>
</evidence>
<dbReference type="AlphaFoldDB" id="A0A4R0H7H4"/>
<protein>
    <recommendedName>
        <fullName evidence="6">Right handed beta helix domain-containing protein</fullName>
    </recommendedName>
</protein>
<dbReference type="Gene3D" id="2.60.120.260">
    <property type="entry name" value="Galactose-binding domain-like"/>
    <property type="match status" value="1"/>
</dbReference>